<gene>
    <name evidence="2" type="ORF">GA0061100_1151</name>
</gene>
<dbReference type="EMBL" id="FMAC01000015">
    <property type="protein sequence ID" value="SCB37433.1"/>
    <property type="molecule type" value="Genomic_DNA"/>
</dbReference>
<dbReference type="Proteomes" id="UP000186228">
    <property type="component" value="Unassembled WGS sequence"/>
</dbReference>
<protein>
    <submittedName>
        <fullName evidence="2">Uncharacterized protein</fullName>
    </submittedName>
</protein>
<organism evidence="2 3">
    <name type="scientific">Rhizobium hainanense</name>
    <dbReference type="NCBI Taxonomy" id="52131"/>
    <lineage>
        <taxon>Bacteria</taxon>
        <taxon>Pseudomonadati</taxon>
        <taxon>Pseudomonadota</taxon>
        <taxon>Alphaproteobacteria</taxon>
        <taxon>Hyphomicrobiales</taxon>
        <taxon>Rhizobiaceae</taxon>
        <taxon>Rhizobium/Agrobacterium group</taxon>
        <taxon>Rhizobium</taxon>
    </lineage>
</organism>
<dbReference type="STRING" id="52131.GA0061100_1151"/>
<reference evidence="3" key="1">
    <citation type="submission" date="2016-08" db="EMBL/GenBank/DDBJ databases">
        <authorList>
            <person name="Varghese N."/>
            <person name="Submissions Spin"/>
        </authorList>
    </citation>
    <scope>NUCLEOTIDE SEQUENCE [LARGE SCALE GENOMIC DNA]</scope>
    <source>
        <strain evidence="3">CCBAU 57015</strain>
    </source>
</reference>
<keyword evidence="3" id="KW-1185">Reference proteome</keyword>
<name>A0A1C3WBV9_9HYPH</name>
<feature type="region of interest" description="Disordered" evidence="1">
    <location>
        <begin position="28"/>
        <end position="65"/>
    </location>
</feature>
<evidence type="ECO:0000313" key="3">
    <source>
        <dbReference type="Proteomes" id="UP000186228"/>
    </source>
</evidence>
<accession>A0A1C3WBV9</accession>
<dbReference type="AlphaFoldDB" id="A0A1C3WBV9"/>
<evidence type="ECO:0000256" key="1">
    <source>
        <dbReference type="SAM" id="MobiDB-lite"/>
    </source>
</evidence>
<evidence type="ECO:0000313" key="2">
    <source>
        <dbReference type="EMBL" id="SCB37433.1"/>
    </source>
</evidence>
<sequence length="65" mass="7051">MAKQTKPFIVEIKQSRKVKVASQKPSIWGGLDLTVGSTPHSVGSRREPPASPIGDQSAKLRDKQP</sequence>
<proteinExistence type="predicted"/>